<proteinExistence type="predicted"/>
<dbReference type="Proteomes" id="UP001163203">
    <property type="component" value="Chromosome"/>
</dbReference>
<keyword evidence="2" id="KW-1185">Reference proteome</keyword>
<gene>
    <name evidence="1" type="ORF">ORV05_23325</name>
</gene>
<evidence type="ECO:0008006" key="3">
    <source>
        <dbReference type="Google" id="ProtNLM"/>
    </source>
</evidence>
<evidence type="ECO:0000313" key="2">
    <source>
        <dbReference type="Proteomes" id="UP001163203"/>
    </source>
</evidence>
<name>A0ABY7AY15_9PSEU</name>
<dbReference type="EMBL" id="CP113836">
    <property type="protein sequence ID" value="WAL63913.1"/>
    <property type="molecule type" value="Genomic_DNA"/>
</dbReference>
<reference evidence="1" key="1">
    <citation type="submission" date="2022-11" db="EMBL/GenBank/DDBJ databases">
        <authorList>
            <person name="Mo P."/>
        </authorList>
    </citation>
    <scope>NUCLEOTIDE SEQUENCE</scope>
    <source>
        <strain evidence="1">HUAS 11-8</strain>
    </source>
</reference>
<sequence length="138" mass="15115">MSEDAQPQIRALATTRARPALSGAQLKVLAASGGFAVDETTGDQMIQALEGVVDTLNARWSALQRLGEAPPMSTTATAQWVSNHMLSTGTDERGLLTQLQHARAELPDYIEAIKLAKRNYRSRDEETQHTLTQLRTEV</sequence>
<protein>
    <recommendedName>
        <fullName evidence="3">PE domain-containing protein</fullName>
    </recommendedName>
</protein>
<accession>A0ABY7AY15</accession>
<evidence type="ECO:0000313" key="1">
    <source>
        <dbReference type="EMBL" id="WAL63913.1"/>
    </source>
</evidence>
<dbReference type="RefSeq" id="WP_268754159.1">
    <property type="nucleotide sequence ID" value="NZ_CP113836.1"/>
</dbReference>
<organism evidence="1 2">
    <name type="scientific">Amycolatopsis cynarae</name>
    <dbReference type="NCBI Taxonomy" id="2995223"/>
    <lineage>
        <taxon>Bacteria</taxon>
        <taxon>Bacillati</taxon>
        <taxon>Actinomycetota</taxon>
        <taxon>Actinomycetes</taxon>
        <taxon>Pseudonocardiales</taxon>
        <taxon>Pseudonocardiaceae</taxon>
        <taxon>Amycolatopsis</taxon>
    </lineage>
</organism>